<evidence type="ECO:0000256" key="2">
    <source>
        <dbReference type="ARBA" id="ARBA00022512"/>
    </source>
</evidence>
<evidence type="ECO:0000256" key="1">
    <source>
        <dbReference type="ARBA" id="ARBA00004191"/>
    </source>
</evidence>
<protein>
    <submittedName>
        <fullName evidence="9">Chaplin-E</fullName>
    </submittedName>
</protein>
<evidence type="ECO:0000256" key="6">
    <source>
        <dbReference type="ARBA" id="ARBA00023087"/>
    </source>
</evidence>
<comment type="subcellular location">
    <subcellularLocation>
        <location evidence="1">Secreted</location>
        <location evidence="1">Cell wall</location>
    </subcellularLocation>
</comment>
<dbReference type="InterPro" id="IPR005528">
    <property type="entry name" value="ChpA-H"/>
</dbReference>
<accession>A0ABX7TMQ7</accession>
<evidence type="ECO:0000259" key="8">
    <source>
        <dbReference type="PROSITE" id="PS51884"/>
    </source>
</evidence>
<organism evidence="9 10">
    <name type="scientific">Streptomyces cyanogenus</name>
    <dbReference type="NCBI Taxonomy" id="80860"/>
    <lineage>
        <taxon>Bacteria</taxon>
        <taxon>Bacillati</taxon>
        <taxon>Actinomycetota</taxon>
        <taxon>Actinomycetes</taxon>
        <taxon>Kitasatosporales</taxon>
        <taxon>Streptomycetaceae</taxon>
        <taxon>Streptomyces</taxon>
    </lineage>
</organism>
<dbReference type="Proteomes" id="UP000663908">
    <property type="component" value="Chromosome"/>
</dbReference>
<evidence type="ECO:0000313" key="10">
    <source>
        <dbReference type="Proteomes" id="UP000663908"/>
    </source>
</evidence>
<keyword evidence="10" id="KW-1185">Reference proteome</keyword>
<evidence type="ECO:0000256" key="7">
    <source>
        <dbReference type="PROSITE-ProRule" id="PRU01232"/>
    </source>
</evidence>
<dbReference type="EMBL" id="CP071839">
    <property type="protein sequence ID" value="QTD97662.1"/>
    <property type="molecule type" value="Genomic_DNA"/>
</dbReference>
<evidence type="ECO:0000256" key="4">
    <source>
        <dbReference type="ARBA" id="ARBA00022729"/>
    </source>
</evidence>
<name>A0ABX7TMQ7_STRCY</name>
<proteinExistence type="predicted"/>
<gene>
    <name evidence="9" type="primary">chpE</name>
    <name evidence="9" type="ORF">S1361_09915</name>
</gene>
<keyword evidence="6 7" id="KW-0034">Amyloid</keyword>
<dbReference type="Pfam" id="PF03777">
    <property type="entry name" value="ChpA-C"/>
    <property type="match status" value="1"/>
</dbReference>
<keyword evidence="3" id="KW-0964">Secreted</keyword>
<keyword evidence="4" id="KW-0732">Signal</keyword>
<keyword evidence="2" id="KW-0134">Cell wall</keyword>
<evidence type="ECO:0000313" key="9">
    <source>
        <dbReference type="EMBL" id="QTD97662.1"/>
    </source>
</evidence>
<evidence type="ECO:0000256" key="3">
    <source>
        <dbReference type="ARBA" id="ARBA00022525"/>
    </source>
</evidence>
<reference evidence="9 10" key="1">
    <citation type="submission" date="2021-03" db="EMBL/GenBank/DDBJ databases">
        <title>Complete genome sequence of Streptomyces cyanogenus S136, producer of anticancer angucycline landomycin A.</title>
        <authorList>
            <person name="Hrab P."/>
            <person name="Ruckert C."/>
            <person name="Busche T."/>
            <person name="Ostash I."/>
            <person name="Kalinowski J."/>
            <person name="Fedorenko V."/>
            <person name="Yushchuk O."/>
            <person name="Ostash B."/>
        </authorList>
    </citation>
    <scope>NUCLEOTIDE SEQUENCE [LARGE SCALE GENOMIC DNA]</scope>
    <source>
        <strain evidence="9 10">S136</strain>
    </source>
</reference>
<sequence>MRTAVIAAVNVQEGLTVKNLKKAAAVTMVAGGLVAAGAGLASAHGGGHATGEAACSPGIASGNLVQAPVHVPVNAVGNSVNVIGVLNPTFGNNGLNH</sequence>
<evidence type="ECO:0000256" key="5">
    <source>
        <dbReference type="ARBA" id="ARBA00022889"/>
    </source>
</evidence>
<keyword evidence="5" id="KW-0130">Cell adhesion</keyword>
<dbReference type="PROSITE" id="PS51884">
    <property type="entry name" value="CHAPLIN"/>
    <property type="match status" value="1"/>
</dbReference>
<feature type="domain" description="Chaplin" evidence="8">
    <location>
        <begin position="56"/>
        <end position="96"/>
    </location>
</feature>